<keyword evidence="3" id="KW-1185">Reference proteome</keyword>
<dbReference type="AlphaFoldDB" id="A0AAV8P797"/>
<dbReference type="Proteomes" id="UP001222027">
    <property type="component" value="Unassembled WGS sequence"/>
</dbReference>
<evidence type="ECO:0000313" key="2">
    <source>
        <dbReference type="EMBL" id="KAJ8468106.1"/>
    </source>
</evidence>
<evidence type="ECO:0000313" key="3">
    <source>
        <dbReference type="Proteomes" id="UP001222027"/>
    </source>
</evidence>
<protein>
    <submittedName>
        <fullName evidence="2">Uncharacterized protein</fullName>
    </submittedName>
</protein>
<evidence type="ECO:0000256" key="1">
    <source>
        <dbReference type="SAM" id="MobiDB-lite"/>
    </source>
</evidence>
<organism evidence="2 3">
    <name type="scientific">Ensete ventricosum</name>
    <name type="common">Abyssinian banana</name>
    <name type="synonym">Musa ensete</name>
    <dbReference type="NCBI Taxonomy" id="4639"/>
    <lineage>
        <taxon>Eukaryota</taxon>
        <taxon>Viridiplantae</taxon>
        <taxon>Streptophyta</taxon>
        <taxon>Embryophyta</taxon>
        <taxon>Tracheophyta</taxon>
        <taxon>Spermatophyta</taxon>
        <taxon>Magnoliopsida</taxon>
        <taxon>Liliopsida</taxon>
        <taxon>Zingiberales</taxon>
        <taxon>Musaceae</taxon>
        <taxon>Ensete</taxon>
    </lineage>
</organism>
<feature type="compositionally biased region" description="Basic and acidic residues" evidence="1">
    <location>
        <begin position="35"/>
        <end position="44"/>
    </location>
</feature>
<reference evidence="2 3" key="1">
    <citation type="submission" date="2022-12" db="EMBL/GenBank/DDBJ databases">
        <title>Chromosome-scale assembly of the Ensete ventricosum genome.</title>
        <authorList>
            <person name="Dussert Y."/>
            <person name="Stocks J."/>
            <person name="Wendawek A."/>
            <person name="Woldeyes F."/>
            <person name="Nichols R.A."/>
            <person name="Borrell J.S."/>
        </authorList>
    </citation>
    <scope>NUCLEOTIDE SEQUENCE [LARGE SCALE GENOMIC DNA]</scope>
    <source>
        <strain evidence="3">cv. Maze</strain>
        <tissue evidence="2">Seeds</tissue>
    </source>
</reference>
<comment type="caution">
    <text evidence="2">The sequence shown here is derived from an EMBL/GenBank/DDBJ whole genome shotgun (WGS) entry which is preliminary data.</text>
</comment>
<feature type="region of interest" description="Disordered" evidence="1">
    <location>
        <begin position="1"/>
        <end position="44"/>
    </location>
</feature>
<feature type="compositionally biased region" description="Gly residues" evidence="1">
    <location>
        <begin position="1"/>
        <end position="12"/>
    </location>
</feature>
<dbReference type="EMBL" id="JAQQAF010000008">
    <property type="protein sequence ID" value="KAJ8468106.1"/>
    <property type="molecule type" value="Genomic_DNA"/>
</dbReference>
<accession>A0AAV8P797</accession>
<proteinExistence type="predicted"/>
<name>A0AAV8P797_ENSVE</name>
<gene>
    <name evidence="2" type="ORF">OPV22_030658</name>
</gene>
<sequence length="86" mass="9432">MGDGRPIAGGGPREQIERRTAQASTPQVPPPASEKGQRKEGRRMDSWAFFERHFTSVSLPPGGFLFGLGAFVPITTTLTKEMKLFL</sequence>